<evidence type="ECO:0000256" key="5">
    <source>
        <dbReference type="ARBA" id="ARBA00022989"/>
    </source>
</evidence>
<dbReference type="GO" id="GO:0015204">
    <property type="term" value="F:urea transmembrane transporter activity"/>
    <property type="evidence" value="ECO:0007669"/>
    <property type="project" value="InterPro"/>
</dbReference>
<dbReference type="EMBL" id="UHEF01000001">
    <property type="protein sequence ID" value="SUM86782.1"/>
    <property type="molecule type" value="Genomic_DNA"/>
</dbReference>
<feature type="transmembrane region" description="Helical" evidence="8">
    <location>
        <begin position="90"/>
        <end position="107"/>
    </location>
</feature>
<comment type="subcellular location">
    <subcellularLocation>
        <location evidence="1">Cell membrane</location>
        <topology evidence="1">Multi-pass membrane protein</topology>
    </subcellularLocation>
</comment>
<reference evidence="10" key="1">
    <citation type="submission" date="2018-06" db="EMBL/GenBank/DDBJ databases">
        <authorList>
            <consortium name="Pathogen Informatics"/>
            <person name="Doyle S."/>
        </authorList>
    </citation>
    <scope>NUCLEOTIDE SEQUENCE [LARGE SCALE GENOMIC DNA]</scope>
    <source>
        <strain evidence="10">NCTC12218</strain>
    </source>
</reference>
<keyword evidence="3" id="KW-1003">Cell membrane</keyword>
<organism evidence="10">
    <name type="scientific">Staphylococcus schleiferi</name>
    <dbReference type="NCBI Taxonomy" id="1295"/>
    <lineage>
        <taxon>Bacteria</taxon>
        <taxon>Bacillati</taxon>
        <taxon>Bacillota</taxon>
        <taxon>Bacilli</taxon>
        <taxon>Bacillales</taxon>
        <taxon>Staphylococcaceae</taxon>
        <taxon>Staphylococcus</taxon>
    </lineage>
</organism>
<evidence type="ECO:0000256" key="3">
    <source>
        <dbReference type="ARBA" id="ARBA00022475"/>
    </source>
</evidence>
<dbReference type="GO" id="GO:0005886">
    <property type="term" value="C:plasma membrane"/>
    <property type="evidence" value="ECO:0007669"/>
    <property type="project" value="UniProtKB-SubCell"/>
</dbReference>
<feature type="transmembrane region" description="Helical" evidence="8">
    <location>
        <begin position="275"/>
        <end position="294"/>
    </location>
</feature>
<dbReference type="Pfam" id="PF03253">
    <property type="entry name" value="UT"/>
    <property type="match status" value="1"/>
</dbReference>
<dbReference type="InterPro" id="IPR004937">
    <property type="entry name" value="Urea_transporter"/>
</dbReference>
<feature type="site" description="Important for channel permeability" evidence="7">
    <location>
        <position position="281"/>
    </location>
</feature>
<feature type="transmembrane region" description="Helical" evidence="8">
    <location>
        <begin position="251"/>
        <end position="269"/>
    </location>
</feature>
<feature type="transmembrane region" description="Helical" evidence="8">
    <location>
        <begin position="199"/>
        <end position="219"/>
    </location>
</feature>
<feature type="transmembrane region" description="Helical" evidence="8">
    <location>
        <begin position="225"/>
        <end position="242"/>
    </location>
</feature>
<dbReference type="NCBIfam" id="TIGR03441">
    <property type="entry name" value="urea_trans_yut"/>
    <property type="match status" value="1"/>
</dbReference>
<evidence type="ECO:0000256" key="8">
    <source>
        <dbReference type="SAM" id="Phobius"/>
    </source>
</evidence>
<evidence type="ECO:0000313" key="10">
    <source>
        <dbReference type="EMBL" id="SUM86782.1"/>
    </source>
</evidence>
<keyword evidence="5 8" id="KW-1133">Transmembrane helix</keyword>
<feature type="transmembrane region" description="Helical" evidence="8">
    <location>
        <begin position="63"/>
        <end position="84"/>
    </location>
</feature>
<dbReference type="GeneID" id="93789130"/>
<evidence type="ECO:0000256" key="2">
    <source>
        <dbReference type="ARBA" id="ARBA00005914"/>
    </source>
</evidence>
<dbReference type="InterPro" id="IPR029020">
    <property type="entry name" value="Ammonium/urea_transptr"/>
</dbReference>
<dbReference type="PANTHER" id="PTHR10464:SF4">
    <property type="entry name" value="UREA TRANSPORTER"/>
    <property type="match status" value="1"/>
</dbReference>
<dbReference type="RefSeq" id="WP_016426091.1">
    <property type="nucleotide sequence ID" value="NZ_CABKRV010000002.1"/>
</dbReference>
<keyword evidence="6 8" id="KW-0472">Membrane</keyword>
<reference evidence="9 11" key="2">
    <citation type="submission" date="2020-11" db="EMBL/GenBank/DDBJ databases">
        <authorList>
            <consortium name="Pathogen Informatics"/>
        </authorList>
    </citation>
    <scope>NUCLEOTIDE SEQUENCE [LARGE SCALE GENOMIC DNA]</scope>
    <source>
        <strain evidence="9 11">NCTC12218</strain>
    </source>
</reference>
<feature type="transmembrane region" description="Helical" evidence="8">
    <location>
        <begin position="171"/>
        <end position="192"/>
    </location>
</feature>
<name>A0A7Z7QMV4_STASC</name>
<evidence type="ECO:0000313" key="11">
    <source>
        <dbReference type="Proteomes" id="UP000264146"/>
    </source>
</evidence>
<gene>
    <name evidence="10" type="ORF">NCTC12218_00384</name>
</gene>
<keyword evidence="4 8" id="KW-0812">Transmembrane</keyword>
<proteinExistence type="inferred from homology"/>
<evidence type="ECO:0000256" key="7">
    <source>
        <dbReference type="PIRSR" id="PIRSR016502-1"/>
    </source>
</evidence>
<evidence type="ECO:0000313" key="9">
    <source>
        <dbReference type="EMBL" id="CAD7358800.1"/>
    </source>
</evidence>
<dbReference type="AlphaFoldDB" id="A0A7Z7QMV4"/>
<comment type="similarity">
    <text evidence="2">Belongs to the urea transporter family.</text>
</comment>
<dbReference type="Proteomes" id="UP000264146">
    <property type="component" value="Chromosome"/>
</dbReference>
<protein>
    <submittedName>
        <fullName evidence="10">Urea transporter family protein</fullName>
    </submittedName>
</protein>
<dbReference type="PIRSF" id="PIRSF016502">
    <property type="entry name" value="Urea_transporter"/>
    <property type="match status" value="1"/>
</dbReference>
<dbReference type="PANTHER" id="PTHR10464">
    <property type="entry name" value="UREA TRANSPORTER"/>
    <property type="match status" value="1"/>
</dbReference>
<accession>A0A7Z7QMV4</accession>
<dbReference type="EMBL" id="LR962863">
    <property type="protein sequence ID" value="CAD7358800.1"/>
    <property type="molecule type" value="Genomic_DNA"/>
</dbReference>
<feature type="transmembrane region" description="Helical" evidence="8">
    <location>
        <begin position="12"/>
        <end position="32"/>
    </location>
</feature>
<sequence length="307" mass="34295">MPTWIHTFFKNISQVVLLENTWTGLIILIALWIGNWKIGFAAMVGSLLSLLTARFFNYTESEIQAGLAGFNPVLIAIDLTLFLVWSWQNVMIILICILLAMPIAQAIKNFLKPLHLPELTTPFVVLTWLVLLMSQQFKFIQTNVAVLPLTSHIHIDLNTPFHPVFAFFNNVSQIFLIEHVLSGLLIVIACWIASRRAGLYLLIANLLGLLLEFFMGADIGSLNEGLFGFNLMLTVIAVGVTFRSKSHFHPILVFLLAVIMTPMMYAATATFFEPIGLPALTFPFILVTWTLLLAGQTPPPNRIKTSS</sequence>
<evidence type="ECO:0000256" key="4">
    <source>
        <dbReference type="ARBA" id="ARBA00022692"/>
    </source>
</evidence>
<dbReference type="InterPro" id="IPR017807">
    <property type="entry name" value="Urea_transporter_bac"/>
</dbReference>
<dbReference type="Gene3D" id="1.10.3430.10">
    <property type="entry name" value="Ammonium transporter AmtB like domains"/>
    <property type="match status" value="1"/>
</dbReference>
<evidence type="ECO:0000256" key="6">
    <source>
        <dbReference type="ARBA" id="ARBA00023136"/>
    </source>
</evidence>
<evidence type="ECO:0000256" key="1">
    <source>
        <dbReference type="ARBA" id="ARBA00004651"/>
    </source>
</evidence>